<dbReference type="EMBL" id="JAAIUW010000002">
    <property type="protein sequence ID" value="KAF7842141.1"/>
    <property type="molecule type" value="Genomic_DNA"/>
</dbReference>
<gene>
    <name evidence="3" type="ORF">G2W53_004439</name>
</gene>
<dbReference type="PANTHER" id="PTHR11439:SF483">
    <property type="entry name" value="PEPTIDE SYNTHASE GLIP-LIKE, PUTATIVE (AFU_ORTHOLOGUE AFUA_3G12920)-RELATED"/>
    <property type="match status" value="1"/>
</dbReference>
<dbReference type="OrthoDB" id="1416215at2759"/>
<dbReference type="AlphaFoldDB" id="A0A835CGH3"/>
<dbReference type="Pfam" id="PF07727">
    <property type="entry name" value="RVT_2"/>
    <property type="match status" value="1"/>
</dbReference>
<protein>
    <submittedName>
        <fullName evidence="3">Copia protein</fullName>
    </submittedName>
</protein>
<organism evidence="3 4">
    <name type="scientific">Senna tora</name>
    <dbReference type="NCBI Taxonomy" id="362788"/>
    <lineage>
        <taxon>Eukaryota</taxon>
        <taxon>Viridiplantae</taxon>
        <taxon>Streptophyta</taxon>
        <taxon>Embryophyta</taxon>
        <taxon>Tracheophyta</taxon>
        <taxon>Spermatophyta</taxon>
        <taxon>Magnoliopsida</taxon>
        <taxon>eudicotyledons</taxon>
        <taxon>Gunneridae</taxon>
        <taxon>Pentapetalae</taxon>
        <taxon>rosids</taxon>
        <taxon>fabids</taxon>
        <taxon>Fabales</taxon>
        <taxon>Fabaceae</taxon>
        <taxon>Caesalpinioideae</taxon>
        <taxon>Cassia clade</taxon>
        <taxon>Senna</taxon>
    </lineage>
</organism>
<name>A0A835CGH3_9FABA</name>
<comment type="caution">
    <text evidence="3">The sequence shown here is derived from an EMBL/GenBank/DDBJ whole genome shotgun (WGS) entry which is preliminary data.</text>
</comment>
<evidence type="ECO:0000313" key="3">
    <source>
        <dbReference type="EMBL" id="KAF7842141.1"/>
    </source>
</evidence>
<evidence type="ECO:0000259" key="2">
    <source>
        <dbReference type="Pfam" id="PF07727"/>
    </source>
</evidence>
<evidence type="ECO:0000313" key="4">
    <source>
        <dbReference type="Proteomes" id="UP000634136"/>
    </source>
</evidence>
<feature type="compositionally biased region" description="Low complexity" evidence="1">
    <location>
        <begin position="203"/>
        <end position="215"/>
    </location>
</feature>
<feature type="compositionally biased region" description="Polar residues" evidence="1">
    <location>
        <begin position="235"/>
        <end position="247"/>
    </location>
</feature>
<dbReference type="SUPFAM" id="SSF56672">
    <property type="entry name" value="DNA/RNA polymerases"/>
    <property type="match status" value="1"/>
</dbReference>
<dbReference type="InterPro" id="IPR013103">
    <property type="entry name" value="RVT_2"/>
</dbReference>
<feature type="region of interest" description="Disordered" evidence="1">
    <location>
        <begin position="179"/>
        <end position="253"/>
    </location>
</feature>
<feature type="compositionally biased region" description="Basic and acidic residues" evidence="1">
    <location>
        <begin position="217"/>
        <end position="227"/>
    </location>
</feature>
<sequence>MCLYSSCGRQEMVVFILVYVDDILITGSDPKYLGTFVDKLNKMFSLRDLGPAYYFLGNEISRDSTGLHLSQSKYTIDLLKKFNMLDCAPVPTPMVTGRQFSKTNGTPIKDHVLYRQMVGSLQYLTNTRPDISYAVNKLSQFLSQPTDIHLQGVKRVLRKADAANHDCIIPLIVAPRLAPSGVRSGEGQNAEQRPRVEGVEDNPSTTLSPTVSTPPRGLDDSNVRVSRDVVLSTARDINSSPSGSQNGPHGPSA</sequence>
<dbReference type="InterPro" id="IPR043502">
    <property type="entry name" value="DNA/RNA_pol_sf"/>
</dbReference>
<reference evidence="3" key="1">
    <citation type="submission" date="2020-09" db="EMBL/GenBank/DDBJ databases">
        <title>Genome-Enabled Discovery of Anthraquinone Biosynthesis in Senna tora.</title>
        <authorList>
            <person name="Kang S.-H."/>
            <person name="Pandey R.P."/>
            <person name="Lee C.-M."/>
            <person name="Sim J.-S."/>
            <person name="Jeong J.-T."/>
            <person name="Choi B.-S."/>
            <person name="Jung M."/>
            <person name="Ginzburg D."/>
            <person name="Zhao K."/>
            <person name="Won S.Y."/>
            <person name="Oh T.-J."/>
            <person name="Yu Y."/>
            <person name="Kim N.-H."/>
            <person name="Lee O.R."/>
            <person name="Lee T.-H."/>
            <person name="Bashyal P."/>
            <person name="Kim T.-S."/>
            <person name="Lee W.-H."/>
            <person name="Kawkins C."/>
            <person name="Kim C.-K."/>
            <person name="Kim J.S."/>
            <person name="Ahn B.O."/>
            <person name="Rhee S.Y."/>
            <person name="Sohng J.K."/>
        </authorList>
    </citation>
    <scope>NUCLEOTIDE SEQUENCE</scope>
    <source>
        <tissue evidence="3">Leaf</tissue>
    </source>
</reference>
<dbReference type="Proteomes" id="UP000634136">
    <property type="component" value="Unassembled WGS sequence"/>
</dbReference>
<feature type="domain" description="Reverse transcriptase Ty1/copia-type" evidence="2">
    <location>
        <begin position="10"/>
        <end position="95"/>
    </location>
</feature>
<dbReference type="PANTHER" id="PTHR11439">
    <property type="entry name" value="GAG-POL-RELATED RETROTRANSPOSON"/>
    <property type="match status" value="1"/>
</dbReference>
<proteinExistence type="predicted"/>
<keyword evidence="4" id="KW-1185">Reference proteome</keyword>
<accession>A0A835CGH3</accession>
<evidence type="ECO:0000256" key="1">
    <source>
        <dbReference type="SAM" id="MobiDB-lite"/>
    </source>
</evidence>